<keyword evidence="4" id="KW-0808">Transferase</keyword>
<evidence type="ECO:0000256" key="4">
    <source>
        <dbReference type="ARBA" id="ARBA00022679"/>
    </source>
</evidence>
<feature type="transmembrane region" description="Helical" evidence="8">
    <location>
        <begin position="108"/>
        <end position="125"/>
    </location>
</feature>
<evidence type="ECO:0000256" key="5">
    <source>
        <dbReference type="ARBA" id="ARBA00022692"/>
    </source>
</evidence>
<feature type="transmembrane region" description="Helical" evidence="8">
    <location>
        <begin position="27"/>
        <end position="45"/>
    </location>
</feature>
<gene>
    <name evidence="9" type="ORF">C5F47_00680</name>
</gene>
<protein>
    <submittedName>
        <fullName evidence="9">Uncharacterized protein</fullName>
    </submittedName>
</protein>
<evidence type="ECO:0000256" key="1">
    <source>
        <dbReference type="ARBA" id="ARBA00004651"/>
    </source>
</evidence>
<comment type="subcellular location">
    <subcellularLocation>
        <location evidence="1">Cell membrane</location>
        <topology evidence="1">Multi-pass membrane protein</topology>
    </subcellularLocation>
</comment>
<proteinExistence type="predicted"/>
<organism evidence="9 10">
    <name type="scientific">Nitrosopumilus cobalaminigenes</name>
    <dbReference type="NCBI Taxonomy" id="1470066"/>
    <lineage>
        <taxon>Archaea</taxon>
        <taxon>Nitrososphaerota</taxon>
        <taxon>Nitrososphaeria</taxon>
        <taxon>Nitrosopumilales</taxon>
        <taxon>Nitrosopumilaceae</taxon>
        <taxon>Nitrosopumilus</taxon>
    </lineage>
</organism>
<dbReference type="GO" id="GO:0005886">
    <property type="term" value="C:plasma membrane"/>
    <property type="evidence" value="ECO:0007669"/>
    <property type="project" value="UniProtKB-SubCell"/>
</dbReference>
<dbReference type="KEGG" id="ncl:C5F47_00680"/>
<keyword evidence="6 8" id="KW-1133">Transmembrane helix</keyword>
<feature type="transmembrane region" description="Helical" evidence="8">
    <location>
        <begin position="180"/>
        <end position="207"/>
    </location>
</feature>
<reference evidence="9 10" key="1">
    <citation type="submission" date="2018-02" db="EMBL/GenBank/DDBJ databases">
        <title>Complete genome of Nitrosopumilus cobalaminigenes HCA1.</title>
        <authorList>
            <person name="Qin W."/>
            <person name="Zheng Y."/>
            <person name="Stahl D.A."/>
        </authorList>
    </citation>
    <scope>NUCLEOTIDE SEQUENCE [LARGE SCALE GENOMIC DNA]</scope>
    <source>
        <strain evidence="9 10">HCA1</strain>
    </source>
</reference>
<feature type="transmembrane region" description="Helical" evidence="8">
    <location>
        <begin position="284"/>
        <end position="305"/>
    </location>
</feature>
<feature type="transmembrane region" description="Helical" evidence="8">
    <location>
        <begin position="367"/>
        <end position="386"/>
    </location>
</feature>
<dbReference type="GO" id="GO:0016763">
    <property type="term" value="F:pentosyltransferase activity"/>
    <property type="evidence" value="ECO:0007669"/>
    <property type="project" value="TreeGrafter"/>
</dbReference>
<keyword evidence="2" id="KW-1003">Cell membrane</keyword>
<feature type="transmembrane region" description="Helical" evidence="8">
    <location>
        <begin position="219"/>
        <end position="239"/>
    </location>
</feature>
<keyword evidence="10" id="KW-1185">Reference proteome</keyword>
<evidence type="ECO:0000256" key="2">
    <source>
        <dbReference type="ARBA" id="ARBA00022475"/>
    </source>
</evidence>
<evidence type="ECO:0000256" key="7">
    <source>
        <dbReference type="ARBA" id="ARBA00023136"/>
    </source>
</evidence>
<name>A0A7D5QYA9_9ARCH</name>
<evidence type="ECO:0000313" key="10">
    <source>
        <dbReference type="Proteomes" id="UP000509771"/>
    </source>
</evidence>
<evidence type="ECO:0000256" key="8">
    <source>
        <dbReference type="SAM" id="Phobius"/>
    </source>
</evidence>
<evidence type="ECO:0000313" key="9">
    <source>
        <dbReference type="EMBL" id="QLH02200.1"/>
    </source>
</evidence>
<accession>A0A7D5QYA9</accession>
<dbReference type="EMBL" id="CP026993">
    <property type="protein sequence ID" value="QLH02200.1"/>
    <property type="molecule type" value="Genomic_DNA"/>
</dbReference>
<keyword evidence="7 8" id="KW-0472">Membrane</keyword>
<dbReference type="AlphaFoldDB" id="A0A7D5QYA9"/>
<feature type="transmembrane region" description="Helical" evidence="8">
    <location>
        <begin position="338"/>
        <end position="355"/>
    </location>
</feature>
<evidence type="ECO:0000256" key="3">
    <source>
        <dbReference type="ARBA" id="ARBA00022676"/>
    </source>
</evidence>
<dbReference type="GO" id="GO:0008610">
    <property type="term" value="P:lipid biosynthetic process"/>
    <property type="evidence" value="ECO:0007669"/>
    <property type="project" value="UniProtKB-ARBA"/>
</dbReference>
<dbReference type="PANTHER" id="PTHR33908">
    <property type="entry name" value="MANNOSYLTRANSFERASE YKCB-RELATED"/>
    <property type="match status" value="1"/>
</dbReference>
<dbReference type="InterPro" id="IPR050297">
    <property type="entry name" value="LipidA_mod_glycosyltrf_83"/>
</dbReference>
<dbReference type="PANTHER" id="PTHR33908:SF11">
    <property type="entry name" value="MEMBRANE PROTEIN"/>
    <property type="match status" value="1"/>
</dbReference>
<feature type="transmembrane region" description="Helical" evidence="8">
    <location>
        <begin position="152"/>
        <end position="174"/>
    </location>
</feature>
<feature type="transmembrane region" description="Helical" evidence="8">
    <location>
        <begin position="312"/>
        <end position="332"/>
    </location>
</feature>
<evidence type="ECO:0000256" key="6">
    <source>
        <dbReference type="ARBA" id="ARBA00022989"/>
    </source>
</evidence>
<keyword evidence="3" id="KW-0328">Glycosyltransferase</keyword>
<sequence>MLELVNMQENHENYDENSKIMPKISKYTIILLGILALAFIIRFYYFPFEIPLNSDALYYFWYSTDISELGKLPSDWTPRNNGWSIFVSVFFSVFDGKDAQALMTLQRLLSVTLSIGITVPVYFLCKKFVKREFAIIGAALIAFEPRLMINSFLGITDPLYFLLIVSSLTVFLYANKKWVYFSFILVAFATLVRGEGIVFFVVLSILFFIKFRNEKYKIILKYILITSIFVLVILPLSVYKYDITENDGVFLRSINSAEQLFSTKEVSTDNENKIFSGFEIFIKYFIWIMIPNFIIFLPLGILLIFKKRTIENLSIILSIGMMSIPAFYAYVLPALDTRYLYVLLPMFSVLAVITIQRIIGKNSKSNIFVISIIVLIIISSVLFYDYKKIDYEHERESFEIMGKISNITNGINVLNPETSYISSVQTIKQWPTLYSEINFELILIPTDNYNSMKEFILNSEDKGLTHVIVDGNFEREGFLKESFIDETKYSYLKKVYDSKDDNFVYHVKVFEIDYKSLNNEK</sequence>
<dbReference type="Proteomes" id="UP000509771">
    <property type="component" value="Chromosome"/>
</dbReference>
<keyword evidence="5 8" id="KW-0812">Transmembrane</keyword>